<reference evidence="3 4" key="1">
    <citation type="submission" date="2018-07" db="EMBL/GenBank/DDBJ databases">
        <authorList>
            <person name="Peeters C."/>
        </authorList>
    </citation>
    <scope>NUCLEOTIDE SEQUENCE [LARGE SCALE GENOMIC DNA]</scope>
    <source>
        <strain evidence="3 4">LMG 3411</strain>
    </source>
</reference>
<dbReference type="Gene3D" id="3.40.50.10610">
    <property type="entry name" value="ABC-type transport auxiliary lipoprotein component"/>
    <property type="match status" value="1"/>
</dbReference>
<gene>
    <name evidence="3" type="ORF">AGI3411_00682</name>
</gene>
<evidence type="ECO:0000313" key="3">
    <source>
        <dbReference type="EMBL" id="SSW62833.1"/>
    </source>
</evidence>
<dbReference type="RefSeq" id="WP_129526009.1">
    <property type="nucleotide sequence ID" value="NZ_UFQB01000002.1"/>
</dbReference>
<feature type="domain" description="ABC-type transport auxiliary lipoprotein component" evidence="2">
    <location>
        <begin position="55"/>
        <end position="215"/>
    </location>
</feature>
<dbReference type="EMBL" id="UFQB01000002">
    <property type="protein sequence ID" value="SSW62833.1"/>
    <property type="molecule type" value="Genomic_DNA"/>
</dbReference>
<dbReference type="AlphaFoldDB" id="A0A446C4U5"/>
<proteinExistence type="predicted"/>
<dbReference type="OrthoDB" id="1494661at2"/>
<feature type="compositionally biased region" description="Low complexity" evidence="1">
    <location>
        <begin position="15"/>
        <end position="25"/>
    </location>
</feature>
<dbReference type="Proteomes" id="UP000289184">
    <property type="component" value="Unassembled WGS sequence"/>
</dbReference>
<dbReference type="InterPro" id="IPR005586">
    <property type="entry name" value="ABC_trans_aux"/>
</dbReference>
<evidence type="ECO:0000259" key="2">
    <source>
        <dbReference type="Pfam" id="PF03886"/>
    </source>
</evidence>
<sequence>MNRRPSRHARPASPPSRAASAPAGRQAPRLRAALSLLVLSAALAGCGSSAPVHYYTLQGPSAAAAGAGSPSAAYLIDVQPVNISTQADQPQLMVRTGDGSLSALYSERWSSPLGDELRGALSDALKRELGALDVQMVKPGPGAAVWRVQTDVQRFELVSGSMAQLDATWRVRPVNMKGAGLLCRSVVTETVAEAGVPALIAAQQRAVIALAGTIASAIRGQAPAGSASVQMLGCSPLKD</sequence>
<keyword evidence="4" id="KW-1185">Reference proteome</keyword>
<evidence type="ECO:0000313" key="4">
    <source>
        <dbReference type="Proteomes" id="UP000289184"/>
    </source>
</evidence>
<name>A0A446C4U5_9BURK</name>
<organism evidence="3 4">
    <name type="scientific">Achromobacter agilis</name>
    <dbReference type="NCBI Taxonomy" id="1353888"/>
    <lineage>
        <taxon>Bacteria</taxon>
        <taxon>Pseudomonadati</taxon>
        <taxon>Pseudomonadota</taxon>
        <taxon>Betaproteobacteria</taxon>
        <taxon>Burkholderiales</taxon>
        <taxon>Alcaligenaceae</taxon>
        <taxon>Achromobacter</taxon>
    </lineage>
</organism>
<dbReference type="Pfam" id="PF03886">
    <property type="entry name" value="ABC_trans_aux"/>
    <property type="match status" value="1"/>
</dbReference>
<evidence type="ECO:0000256" key="1">
    <source>
        <dbReference type="SAM" id="MobiDB-lite"/>
    </source>
</evidence>
<accession>A0A446C4U5</accession>
<feature type="compositionally biased region" description="Basic residues" evidence="1">
    <location>
        <begin position="1"/>
        <end position="10"/>
    </location>
</feature>
<dbReference type="SUPFAM" id="SSF159594">
    <property type="entry name" value="XCC0632-like"/>
    <property type="match status" value="1"/>
</dbReference>
<protein>
    <recommendedName>
        <fullName evidence="2">ABC-type transport auxiliary lipoprotein component domain-containing protein</fullName>
    </recommendedName>
</protein>
<feature type="region of interest" description="Disordered" evidence="1">
    <location>
        <begin position="1"/>
        <end position="25"/>
    </location>
</feature>